<evidence type="ECO:0000256" key="8">
    <source>
        <dbReference type="ARBA" id="ARBA00023004"/>
    </source>
</evidence>
<protein>
    <submittedName>
        <fullName evidence="11">Iron complex transport system permease protein</fullName>
    </submittedName>
</protein>
<feature type="transmembrane region" description="Helical" evidence="10">
    <location>
        <begin position="101"/>
        <end position="122"/>
    </location>
</feature>
<evidence type="ECO:0000313" key="12">
    <source>
        <dbReference type="Proteomes" id="UP000198661"/>
    </source>
</evidence>
<organism evidence="11 12">
    <name type="scientific">Planifilum fulgidum</name>
    <dbReference type="NCBI Taxonomy" id="201973"/>
    <lineage>
        <taxon>Bacteria</taxon>
        <taxon>Bacillati</taxon>
        <taxon>Bacillota</taxon>
        <taxon>Bacilli</taxon>
        <taxon>Bacillales</taxon>
        <taxon>Thermoactinomycetaceae</taxon>
        <taxon>Planifilum</taxon>
    </lineage>
</organism>
<keyword evidence="4" id="KW-1003">Cell membrane</keyword>
<feature type="transmembrane region" description="Helical" evidence="10">
    <location>
        <begin position="128"/>
        <end position="154"/>
    </location>
</feature>
<gene>
    <name evidence="11" type="ORF">SAMN04488025_13516</name>
</gene>
<feature type="transmembrane region" description="Helical" evidence="10">
    <location>
        <begin position="263"/>
        <end position="283"/>
    </location>
</feature>
<dbReference type="RefSeq" id="WP_092040846.1">
    <property type="nucleotide sequence ID" value="NZ_FOOK01000035.1"/>
</dbReference>
<dbReference type="OrthoDB" id="9796260at2"/>
<keyword evidence="3" id="KW-0813">Transport</keyword>
<keyword evidence="5" id="KW-0410">Iron transport</keyword>
<keyword evidence="7 10" id="KW-1133">Transmembrane helix</keyword>
<evidence type="ECO:0000313" key="11">
    <source>
        <dbReference type="EMBL" id="SFG44987.1"/>
    </source>
</evidence>
<dbReference type="GO" id="GO:0022857">
    <property type="term" value="F:transmembrane transporter activity"/>
    <property type="evidence" value="ECO:0007669"/>
    <property type="project" value="InterPro"/>
</dbReference>
<dbReference type="InterPro" id="IPR037294">
    <property type="entry name" value="ABC_BtuC-like"/>
</dbReference>
<dbReference type="STRING" id="201973.SAMN04488025_13516"/>
<sequence>MGDRTKLAILAVIAAGCAALFMLTHLSGNLDYIIPRRAAKLAAIVLTGVTIAFSTVVFQTITNNRILTPSIIGLDALYLFINTAIVFLLGSQTLVFMDDHVRFLLSAGLMVLFSVLLYRLLFRREEKNIFFVLLVGVIMGTLFRSATSFMQLLIDPNEFLVIQDRMFASFNNINTDLLWVSLLTVAGVFVYFLRFADYLDVLALGRDHAVNLGVDYDRVVSRLFVIVAALVSITTALVGPITFLGLIVANVAYQLLSTYRHRLVIAAAALIAVAMLVGGQWAVERLFTFSTTISVIINFFGGIYFIYLLLRESKSW</sequence>
<proteinExistence type="inferred from homology"/>
<dbReference type="GO" id="GO:0033214">
    <property type="term" value="P:siderophore-iron import into cell"/>
    <property type="evidence" value="ECO:0007669"/>
    <property type="project" value="TreeGrafter"/>
</dbReference>
<feature type="transmembrane region" description="Helical" evidence="10">
    <location>
        <begin position="175"/>
        <end position="193"/>
    </location>
</feature>
<evidence type="ECO:0000256" key="4">
    <source>
        <dbReference type="ARBA" id="ARBA00022475"/>
    </source>
</evidence>
<feature type="transmembrane region" description="Helical" evidence="10">
    <location>
        <begin position="38"/>
        <end position="61"/>
    </location>
</feature>
<keyword evidence="6 10" id="KW-0812">Transmembrane</keyword>
<dbReference type="PANTHER" id="PTHR30472:SF19">
    <property type="entry name" value="PETROBACTIN IMPORT SYSTEM PERMEASE PROTEIN YCLO"/>
    <property type="match status" value="1"/>
</dbReference>
<accession>A0A1I2S2C6</accession>
<name>A0A1I2S2C6_9BACL</name>
<dbReference type="PANTHER" id="PTHR30472">
    <property type="entry name" value="FERRIC ENTEROBACTIN TRANSPORT SYSTEM PERMEASE PROTEIN"/>
    <property type="match status" value="1"/>
</dbReference>
<evidence type="ECO:0000256" key="3">
    <source>
        <dbReference type="ARBA" id="ARBA00022448"/>
    </source>
</evidence>
<dbReference type="AlphaFoldDB" id="A0A1I2S2C6"/>
<dbReference type="CDD" id="cd06550">
    <property type="entry name" value="TM_ABC_iron-siderophores_like"/>
    <property type="match status" value="1"/>
</dbReference>
<keyword evidence="12" id="KW-1185">Reference proteome</keyword>
<dbReference type="Gene3D" id="1.10.3470.10">
    <property type="entry name" value="ABC transporter involved in vitamin B12 uptake, BtuC"/>
    <property type="match status" value="1"/>
</dbReference>
<keyword evidence="9 10" id="KW-0472">Membrane</keyword>
<comment type="subcellular location">
    <subcellularLocation>
        <location evidence="1">Cell membrane</location>
        <topology evidence="1">Multi-pass membrane protein</topology>
    </subcellularLocation>
</comment>
<evidence type="ECO:0000256" key="5">
    <source>
        <dbReference type="ARBA" id="ARBA00022496"/>
    </source>
</evidence>
<evidence type="ECO:0000256" key="10">
    <source>
        <dbReference type="SAM" id="Phobius"/>
    </source>
</evidence>
<feature type="transmembrane region" description="Helical" evidence="10">
    <location>
        <begin position="67"/>
        <end position="89"/>
    </location>
</feature>
<keyword evidence="5" id="KW-0406">Ion transport</keyword>
<reference evidence="11 12" key="1">
    <citation type="submission" date="2016-10" db="EMBL/GenBank/DDBJ databases">
        <authorList>
            <person name="de Groot N.N."/>
        </authorList>
    </citation>
    <scope>NUCLEOTIDE SEQUENCE [LARGE SCALE GENOMIC DNA]</scope>
    <source>
        <strain evidence="11 12">DSM 44945</strain>
    </source>
</reference>
<evidence type="ECO:0000256" key="6">
    <source>
        <dbReference type="ARBA" id="ARBA00022692"/>
    </source>
</evidence>
<evidence type="ECO:0000256" key="2">
    <source>
        <dbReference type="ARBA" id="ARBA00007935"/>
    </source>
</evidence>
<dbReference type="SUPFAM" id="SSF81345">
    <property type="entry name" value="ABC transporter involved in vitamin B12 uptake, BtuC"/>
    <property type="match status" value="1"/>
</dbReference>
<dbReference type="InterPro" id="IPR000522">
    <property type="entry name" value="ABC_transptr_permease_BtuC"/>
</dbReference>
<dbReference type="GO" id="GO:0005886">
    <property type="term" value="C:plasma membrane"/>
    <property type="evidence" value="ECO:0007669"/>
    <property type="project" value="UniProtKB-SubCell"/>
</dbReference>
<dbReference type="PROSITE" id="PS51257">
    <property type="entry name" value="PROKAR_LIPOPROTEIN"/>
    <property type="match status" value="1"/>
</dbReference>
<feature type="transmembrane region" description="Helical" evidence="10">
    <location>
        <begin position="289"/>
        <end position="310"/>
    </location>
</feature>
<evidence type="ECO:0000256" key="7">
    <source>
        <dbReference type="ARBA" id="ARBA00022989"/>
    </source>
</evidence>
<feature type="transmembrane region" description="Helical" evidence="10">
    <location>
        <begin position="223"/>
        <end position="251"/>
    </location>
</feature>
<dbReference type="Proteomes" id="UP000198661">
    <property type="component" value="Unassembled WGS sequence"/>
</dbReference>
<dbReference type="FunFam" id="1.10.3470.10:FF:000004">
    <property type="entry name" value="Iron compound ABC transporter, permease"/>
    <property type="match status" value="1"/>
</dbReference>
<dbReference type="Pfam" id="PF01032">
    <property type="entry name" value="FecCD"/>
    <property type="match status" value="1"/>
</dbReference>
<keyword evidence="8" id="KW-0408">Iron</keyword>
<evidence type="ECO:0000256" key="1">
    <source>
        <dbReference type="ARBA" id="ARBA00004651"/>
    </source>
</evidence>
<feature type="transmembrane region" description="Helical" evidence="10">
    <location>
        <begin position="6"/>
        <end position="26"/>
    </location>
</feature>
<evidence type="ECO:0000256" key="9">
    <source>
        <dbReference type="ARBA" id="ARBA00023136"/>
    </source>
</evidence>
<dbReference type="EMBL" id="FOOK01000035">
    <property type="protein sequence ID" value="SFG44987.1"/>
    <property type="molecule type" value="Genomic_DNA"/>
</dbReference>
<comment type="similarity">
    <text evidence="2">Belongs to the binding-protein-dependent transport system permease family. FecCD subfamily.</text>
</comment>